<protein>
    <submittedName>
        <fullName evidence="4">Nicotinate degradation F</fullName>
    </submittedName>
</protein>
<dbReference type="GO" id="GO:0016787">
    <property type="term" value="F:hydrolase activity"/>
    <property type="evidence" value="ECO:0007669"/>
    <property type="project" value="UniProtKB-KW"/>
</dbReference>
<dbReference type="OrthoDB" id="1739143at2759"/>
<dbReference type="Gene3D" id="3.40.50.850">
    <property type="entry name" value="Isochorismatase-like"/>
    <property type="match status" value="1"/>
</dbReference>
<gene>
    <name evidence="4" type="ORF">D0Z07_4233</name>
</gene>
<comment type="caution">
    <text evidence="4">The sequence shown here is derived from an EMBL/GenBank/DDBJ whole genome shotgun (WGS) entry which is preliminary data.</text>
</comment>
<dbReference type="InterPro" id="IPR000868">
    <property type="entry name" value="Isochorismatase-like_dom"/>
</dbReference>
<keyword evidence="2" id="KW-0378">Hydrolase</keyword>
<dbReference type="EMBL" id="VNKQ01000008">
    <property type="protein sequence ID" value="KAG0649074.1"/>
    <property type="molecule type" value="Genomic_DNA"/>
</dbReference>
<proteinExistence type="inferred from homology"/>
<dbReference type="Pfam" id="PF00857">
    <property type="entry name" value="Isochorismatase"/>
    <property type="match status" value="1"/>
</dbReference>
<reference evidence="4" key="1">
    <citation type="submission" date="2019-07" db="EMBL/GenBank/DDBJ databases">
        <title>Hyphodiscus hymeniophilus genome sequencing and assembly.</title>
        <authorList>
            <person name="Kramer G."/>
            <person name="Nodwell J."/>
        </authorList>
    </citation>
    <scope>NUCLEOTIDE SEQUENCE</scope>
    <source>
        <strain evidence="4">ATCC 34498</strain>
    </source>
</reference>
<evidence type="ECO:0000313" key="4">
    <source>
        <dbReference type="EMBL" id="KAG0649074.1"/>
    </source>
</evidence>
<dbReference type="PANTHER" id="PTHR43540:SF1">
    <property type="entry name" value="ISOCHORISMATASE HYDROLASE"/>
    <property type="match status" value="1"/>
</dbReference>
<dbReference type="Proteomes" id="UP000785200">
    <property type="component" value="Unassembled WGS sequence"/>
</dbReference>
<comment type="similarity">
    <text evidence="1">Belongs to the isochorismatase family.</text>
</comment>
<dbReference type="PANTHER" id="PTHR43540">
    <property type="entry name" value="PEROXYUREIDOACRYLATE/UREIDOACRYLATE AMIDOHYDROLASE-RELATED"/>
    <property type="match status" value="1"/>
</dbReference>
<dbReference type="SUPFAM" id="SSF52499">
    <property type="entry name" value="Isochorismatase-like hydrolases"/>
    <property type="match status" value="1"/>
</dbReference>
<dbReference type="InterPro" id="IPR050272">
    <property type="entry name" value="Isochorismatase-like_hydrls"/>
</dbReference>
<dbReference type="InterPro" id="IPR036380">
    <property type="entry name" value="Isochorismatase-like_sf"/>
</dbReference>
<evidence type="ECO:0000256" key="2">
    <source>
        <dbReference type="ARBA" id="ARBA00022801"/>
    </source>
</evidence>
<feature type="domain" description="Isochorismatase-like" evidence="3">
    <location>
        <begin position="27"/>
        <end position="201"/>
    </location>
</feature>
<organism evidence="4 5">
    <name type="scientific">Hyphodiscus hymeniophilus</name>
    <dbReference type="NCBI Taxonomy" id="353542"/>
    <lineage>
        <taxon>Eukaryota</taxon>
        <taxon>Fungi</taxon>
        <taxon>Dikarya</taxon>
        <taxon>Ascomycota</taxon>
        <taxon>Pezizomycotina</taxon>
        <taxon>Leotiomycetes</taxon>
        <taxon>Helotiales</taxon>
        <taxon>Hyphodiscaceae</taxon>
        <taxon>Hyphodiscus</taxon>
    </lineage>
</organism>
<evidence type="ECO:0000313" key="5">
    <source>
        <dbReference type="Proteomes" id="UP000785200"/>
    </source>
</evidence>
<name>A0A9P6VJS9_9HELO</name>
<sequence>MSEFKKLEDNYSQCYGKNHLKFGSKPALIVIDCVKAYHDPRSPLYAPERFDIALKSILNLIDKCRKVGIPVVYTSVIYDTPAAGGKWYLEKIPSVSCCFDAGNPFREFAEGVEPLKDELVVLKQFPSSFFGTSLASLLTCMGCDSTILCGYSTSGCVRATALDAMQYGFSPFVVKEACGDRHESVNDSNLFDMQAKFAEVVPEKEIMRLIDGIKR</sequence>
<evidence type="ECO:0000259" key="3">
    <source>
        <dbReference type="Pfam" id="PF00857"/>
    </source>
</evidence>
<keyword evidence="5" id="KW-1185">Reference proteome</keyword>
<accession>A0A9P6VJS9</accession>
<evidence type="ECO:0000256" key="1">
    <source>
        <dbReference type="ARBA" id="ARBA00006336"/>
    </source>
</evidence>
<dbReference type="AlphaFoldDB" id="A0A9P6VJS9"/>